<dbReference type="Pfam" id="PF24463">
    <property type="entry name" value="DUF7577"/>
    <property type="match status" value="1"/>
</dbReference>
<evidence type="ECO:0000259" key="4">
    <source>
        <dbReference type="PROSITE" id="PS01358"/>
    </source>
</evidence>
<dbReference type="PROSITE" id="PS01358">
    <property type="entry name" value="ZF_RANBP2_1"/>
    <property type="match status" value="1"/>
</dbReference>
<organism evidence="5 6">
    <name type="scientific">Cellvibrio zantedeschiae</name>
    <dbReference type="NCBI Taxonomy" id="1237077"/>
    <lineage>
        <taxon>Bacteria</taxon>
        <taxon>Pseudomonadati</taxon>
        <taxon>Pseudomonadota</taxon>
        <taxon>Gammaproteobacteria</taxon>
        <taxon>Cellvibrionales</taxon>
        <taxon>Cellvibrionaceae</taxon>
        <taxon>Cellvibrio</taxon>
    </lineage>
</organism>
<evidence type="ECO:0000313" key="6">
    <source>
        <dbReference type="Proteomes" id="UP000619761"/>
    </source>
</evidence>
<keyword evidence="6" id="KW-1185">Reference proteome</keyword>
<evidence type="ECO:0000256" key="2">
    <source>
        <dbReference type="ARBA" id="ARBA00022771"/>
    </source>
</evidence>
<evidence type="ECO:0000313" key="5">
    <source>
        <dbReference type="EMBL" id="GGY69955.1"/>
    </source>
</evidence>
<dbReference type="EMBL" id="BMYZ01000001">
    <property type="protein sequence ID" value="GGY69955.1"/>
    <property type="molecule type" value="Genomic_DNA"/>
</dbReference>
<reference evidence="6" key="1">
    <citation type="journal article" date="2019" name="Int. J. Syst. Evol. Microbiol.">
        <title>The Global Catalogue of Microorganisms (GCM) 10K type strain sequencing project: providing services to taxonomists for standard genome sequencing and annotation.</title>
        <authorList>
            <consortium name="The Broad Institute Genomics Platform"/>
            <consortium name="The Broad Institute Genome Sequencing Center for Infectious Disease"/>
            <person name="Wu L."/>
            <person name="Ma J."/>
        </authorList>
    </citation>
    <scope>NUCLEOTIDE SEQUENCE [LARGE SCALE GENOMIC DNA]</scope>
    <source>
        <strain evidence="6">KCTC 32239</strain>
    </source>
</reference>
<dbReference type="Proteomes" id="UP000619761">
    <property type="component" value="Unassembled WGS sequence"/>
</dbReference>
<dbReference type="InterPro" id="IPR055999">
    <property type="entry name" value="DUF7577"/>
</dbReference>
<dbReference type="InterPro" id="IPR018551">
    <property type="entry name" value="DUF2007"/>
</dbReference>
<sequence>MKLIYTHENRLLVSNVKNILENSDIAVTLKNEYVGSASGDLSFLNTWPEVWVLNENDYERAMHLVNAALTNETKNEWTCPGCNETNAATFDLCWNCQKENVV</sequence>
<evidence type="ECO:0000256" key="1">
    <source>
        <dbReference type="ARBA" id="ARBA00022723"/>
    </source>
</evidence>
<gene>
    <name evidence="5" type="ORF">GCM10011613_12910</name>
</gene>
<keyword evidence="3" id="KW-0862">Zinc</keyword>
<proteinExistence type="predicted"/>
<keyword evidence="2" id="KW-0863">Zinc-finger</keyword>
<dbReference type="Pfam" id="PF09413">
    <property type="entry name" value="DUF2007"/>
    <property type="match status" value="1"/>
</dbReference>
<protein>
    <recommendedName>
        <fullName evidence="4">RanBP2-type domain-containing protein</fullName>
    </recommendedName>
</protein>
<dbReference type="InterPro" id="IPR001876">
    <property type="entry name" value="Znf_RanBP2"/>
</dbReference>
<comment type="caution">
    <text evidence="5">The sequence shown here is derived from an EMBL/GenBank/DDBJ whole genome shotgun (WGS) entry which is preliminary data.</text>
</comment>
<name>A0ABQ3AYN2_9GAMM</name>
<keyword evidence="1" id="KW-0479">Metal-binding</keyword>
<accession>A0ABQ3AYN2</accession>
<feature type="domain" description="RanBP2-type" evidence="4">
    <location>
        <begin position="77"/>
        <end position="96"/>
    </location>
</feature>
<dbReference type="RefSeq" id="WP_189416876.1">
    <property type="nucleotide sequence ID" value="NZ_BMYZ01000001.1"/>
</dbReference>
<evidence type="ECO:0000256" key="3">
    <source>
        <dbReference type="ARBA" id="ARBA00022833"/>
    </source>
</evidence>